<protein>
    <submittedName>
        <fullName evidence="3">Transcriptional regulator</fullName>
    </submittedName>
</protein>
<reference evidence="3" key="1">
    <citation type="journal article" date="2013" name="PLoS ONE">
        <title>Metagenomic insights into the carbohydrate-active enzymes carried by the microorganisms adhering to solid digesta in the rumen of cows.</title>
        <authorList>
            <person name="Wang L."/>
            <person name="Hatem A."/>
            <person name="Catalyurek U.V."/>
            <person name="Morrison M."/>
            <person name="Yu Z."/>
        </authorList>
    </citation>
    <scope>NUCLEOTIDE SEQUENCE</scope>
</reference>
<dbReference type="EMBL" id="KC247077">
    <property type="protein sequence ID" value="AHF27180.1"/>
    <property type="molecule type" value="Genomic_DNA"/>
</dbReference>
<evidence type="ECO:0000256" key="1">
    <source>
        <dbReference type="ARBA" id="ARBA00023125"/>
    </source>
</evidence>
<dbReference type="Gene3D" id="1.10.260.40">
    <property type="entry name" value="lambda repressor-like DNA-binding domains"/>
    <property type="match status" value="1"/>
</dbReference>
<proteinExistence type="predicted"/>
<dbReference type="SMART" id="SM00530">
    <property type="entry name" value="HTH_XRE"/>
    <property type="match status" value="1"/>
</dbReference>
<dbReference type="CDD" id="cd00093">
    <property type="entry name" value="HTH_XRE"/>
    <property type="match status" value="1"/>
</dbReference>
<dbReference type="Pfam" id="PF01381">
    <property type="entry name" value="HTH_3"/>
    <property type="match status" value="1"/>
</dbReference>
<dbReference type="InterPro" id="IPR010982">
    <property type="entry name" value="Lambda_DNA-bd_dom_sf"/>
</dbReference>
<evidence type="ECO:0000259" key="2">
    <source>
        <dbReference type="PROSITE" id="PS50943"/>
    </source>
</evidence>
<feature type="domain" description="HTH cro/C1-type" evidence="2">
    <location>
        <begin position="5"/>
        <end position="59"/>
    </location>
</feature>
<dbReference type="GO" id="GO:0003677">
    <property type="term" value="F:DNA binding"/>
    <property type="evidence" value="ECO:0007669"/>
    <property type="project" value="UniProtKB-KW"/>
</dbReference>
<dbReference type="PANTHER" id="PTHR46558">
    <property type="entry name" value="TRACRIPTIONAL REGULATORY PROTEIN-RELATED-RELATED"/>
    <property type="match status" value="1"/>
</dbReference>
<accession>W0FVB4</accession>
<dbReference type="PANTHER" id="PTHR46558:SF11">
    <property type="entry name" value="HTH-TYPE TRANSCRIPTIONAL REGULATOR XRE"/>
    <property type="match status" value="1"/>
</dbReference>
<sequence length="70" mass="8241">MDNRIKDLREDSDLTQQKIADAIGITQRKYSYIETGTQPLTDELLVRLANYYHVSIDYLLRQTNNPKRNI</sequence>
<evidence type="ECO:0000313" key="3">
    <source>
        <dbReference type="EMBL" id="AHF27180.1"/>
    </source>
</evidence>
<dbReference type="InterPro" id="IPR001387">
    <property type="entry name" value="Cro/C1-type_HTH"/>
</dbReference>
<dbReference type="SUPFAM" id="SSF47413">
    <property type="entry name" value="lambda repressor-like DNA-binding domains"/>
    <property type="match status" value="1"/>
</dbReference>
<keyword evidence="1" id="KW-0238">DNA-binding</keyword>
<dbReference type="AlphaFoldDB" id="W0FVB4"/>
<dbReference type="PROSITE" id="PS50943">
    <property type="entry name" value="HTH_CROC1"/>
    <property type="match status" value="1"/>
</dbReference>
<organism evidence="3">
    <name type="scientific">uncultured bacterium Contig1773</name>
    <dbReference type="NCBI Taxonomy" id="1393513"/>
    <lineage>
        <taxon>Bacteria</taxon>
        <taxon>environmental samples</taxon>
    </lineage>
</organism>
<name>W0FVB4_9BACT</name>